<name>A0ABW1TUL0_9BURK</name>
<organism evidence="2 3">
    <name type="scientific">Polaromonas aquatica</name>
    <dbReference type="NCBI Taxonomy" id="332657"/>
    <lineage>
        <taxon>Bacteria</taxon>
        <taxon>Pseudomonadati</taxon>
        <taxon>Pseudomonadota</taxon>
        <taxon>Betaproteobacteria</taxon>
        <taxon>Burkholderiales</taxon>
        <taxon>Comamonadaceae</taxon>
        <taxon>Polaromonas</taxon>
    </lineage>
</organism>
<dbReference type="Gene3D" id="1.10.700.10">
    <property type="entry name" value="Dioxygenase LigAB, LigA subunit"/>
    <property type="match status" value="1"/>
</dbReference>
<dbReference type="Pfam" id="PF07746">
    <property type="entry name" value="LigA"/>
    <property type="match status" value="1"/>
</dbReference>
<reference evidence="3" key="1">
    <citation type="journal article" date="2019" name="Int. J. Syst. Evol. Microbiol.">
        <title>The Global Catalogue of Microorganisms (GCM) 10K type strain sequencing project: providing services to taxonomists for standard genome sequencing and annotation.</title>
        <authorList>
            <consortium name="The Broad Institute Genomics Platform"/>
            <consortium name="The Broad Institute Genome Sequencing Center for Infectious Disease"/>
            <person name="Wu L."/>
            <person name="Ma J."/>
        </authorList>
    </citation>
    <scope>NUCLEOTIDE SEQUENCE [LARGE SCALE GENOMIC DNA]</scope>
    <source>
        <strain evidence="3">CCUG 39402</strain>
    </source>
</reference>
<keyword evidence="2" id="KW-0560">Oxidoreductase</keyword>
<protein>
    <submittedName>
        <fullName evidence="2">Aromatic ring-opening dioxygenase subunit LigA</fullName>
    </submittedName>
</protein>
<sequence>MSLYTMQKFFFALNRDVEVQRRYQQDGKERAKLLDTFELTDEEREAIDRGDIGKIYVLGCNGQLLMHFAALLGMPWADYISAMREGVHKFGPVRAGIYTMTTSQDDRIAGV</sequence>
<accession>A0ABW1TUL0</accession>
<gene>
    <name evidence="2" type="ORF">ACFQND_08580</name>
</gene>
<dbReference type="Proteomes" id="UP001596270">
    <property type="component" value="Unassembled WGS sequence"/>
</dbReference>
<keyword evidence="2" id="KW-0223">Dioxygenase</keyword>
<keyword evidence="3" id="KW-1185">Reference proteome</keyword>
<proteinExistence type="predicted"/>
<dbReference type="GO" id="GO:0051213">
    <property type="term" value="F:dioxygenase activity"/>
    <property type="evidence" value="ECO:0007669"/>
    <property type="project" value="UniProtKB-KW"/>
</dbReference>
<evidence type="ECO:0000259" key="1">
    <source>
        <dbReference type="Pfam" id="PF07746"/>
    </source>
</evidence>
<evidence type="ECO:0000313" key="2">
    <source>
        <dbReference type="EMBL" id="MFC6281281.1"/>
    </source>
</evidence>
<dbReference type="EMBL" id="JBHSRS010000018">
    <property type="protein sequence ID" value="MFC6281281.1"/>
    <property type="molecule type" value="Genomic_DNA"/>
</dbReference>
<feature type="domain" description="Extradiol ring-cleavage dioxygenase LigAB LigA subunit" evidence="1">
    <location>
        <begin position="6"/>
        <end position="84"/>
    </location>
</feature>
<dbReference type="InterPro" id="IPR036622">
    <property type="entry name" value="LigA_sf"/>
</dbReference>
<dbReference type="InterPro" id="IPR011986">
    <property type="entry name" value="Xdiol_dOase_LigA"/>
</dbReference>
<evidence type="ECO:0000313" key="3">
    <source>
        <dbReference type="Proteomes" id="UP001596270"/>
    </source>
</evidence>
<dbReference type="SUPFAM" id="SSF48076">
    <property type="entry name" value="LigA subunit of an aromatic-ring-opening dioxygenase LigAB"/>
    <property type="match status" value="1"/>
</dbReference>
<dbReference type="RefSeq" id="WP_371436784.1">
    <property type="nucleotide sequence ID" value="NZ_JBHSRS010000018.1"/>
</dbReference>
<comment type="caution">
    <text evidence="2">The sequence shown here is derived from an EMBL/GenBank/DDBJ whole genome shotgun (WGS) entry which is preliminary data.</text>
</comment>